<dbReference type="EMBL" id="VCGU01000458">
    <property type="protein sequence ID" value="TRY63841.1"/>
    <property type="molecule type" value="Genomic_DNA"/>
</dbReference>
<name>A0A553NEI5_TIGCA</name>
<proteinExistence type="inferred from homology"/>
<dbReference type="AlphaFoldDB" id="A0A553NEI5"/>
<dbReference type="GO" id="GO:0033588">
    <property type="term" value="C:elongator holoenzyme complex"/>
    <property type="evidence" value="ECO:0007669"/>
    <property type="project" value="InterPro"/>
</dbReference>
<dbReference type="InterPro" id="IPR009511">
    <property type="entry name" value="MAD1/Cdc20-bound-Mad2-bd"/>
</dbReference>
<gene>
    <name evidence="4" type="ORF">TCAL_00373</name>
</gene>
<sequence length="644" mass="72754">MKGVTRESAGGCPSIHLDIDFDEPLTASCLAHIVIDLLKHLLHQRHQIPLPYERIQFDVRSIQPRPPFDPTQTEQVPSVGLSVRKQIQYRRNQVRQATLAQRFHRTASNFLQNFESLTRNLTEAIIAHEPGNGAELKCVAIIFGPTPLSPKEIYHVRLPEGWAMATSPRDSGDGLQPHNEPSQARKKANLKLFRAMVNHEHFFAQTGQPLALTNVFVALKKRSEWVSSEWLTPKEELAHVRRGHRVFFHLHNAPDTQDMGRRKKMRFAPETAETPGRWKPSGRYTPMAMDLCTPAPVVSTGAAGRHRRPSSMDMVETPCQFHLTASRRKGDRLPLIPSAPLFEPSVMEASLFEEEDMILEQDWEDEQANASHPEFSWFVTSQLIRGFTDPRMFPEVQASLRLDKNDLAGKTVAIFESQDRLGAFLVHHFLQAGLHAQAPVIFVGAEQSLGHYHAVGMKTGYNLIKAKDTGQLHFVELLKNLGQIYGSDKDAPLLDSLWHADGTPDLFNLHNHLKSILNNLPHQSQSPILIIDKISLFLAFGATPQALIWFFTHLRHLILAQGGSFILLARRDPDNPHQEALSHFIEFRSDLVVQTWPLSTGKSPNVTGNLDYSWNFQGHQGRYQFFLDDKTVRVFTLGTSKAVL</sequence>
<dbReference type="UniPathway" id="UPA00988"/>
<dbReference type="GO" id="GO:0002098">
    <property type="term" value="P:tRNA wobble uridine modification"/>
    <property type="evidence" value="ECO:0007669"/>
    <property type="project" value="InterPro"/>
</dbReference>
<dbReference type="GO" id="GO:0005634">
    <property type="term" value="C:nucleus"/>
    <property type="evidence" value="ECO:0007669"/>
    <property type="project" value="InterPro"/>
</dbReference>
<dbReference type="Pfam" id="PF09807">
    <property type="entry name" value="ELP6"/>
    <property type="match status" value="1"/>
</dbReference>
<dbReference type="Gene3D" id="3.40.50.300">
    <property type="entry name" value="P-loop containing nucleotide triphosphate hydrolases"/>
    <property type="match status" value="1"/>
</dbReference>
<accession>A0A553NEI5</accession>
<evidence type="ECO:0000256" key="2">
    <source>
        <dbReference type="ARBA" id="ARBA00008837"/>
    </source>
</evidence>
<dbReference type="InterPro" id="IPR027417">
    <property type="entry name" value="P-loop_NTPase"/>
</dbReference>
<keyword evidence="5" id="KW-1185">Reference proteome</keyword>
<dbReference type="Proteomes" id="UP000318571">
    <property type="component" value="Chromosome 10"/>
</dbReference>
<reference evidence="4 5" key="1">
    <citation type="journal article" date="2018" name="Nat. Ecol. Evol.">
        <title>Genomic signatures of mitonuclear coevolution across populations of Tigriopus californicus.</title>
        <authorList>
            <person name="Barreto F.S."/>
            <person name="Watson E.T."/>
            <person name="Lima T.G."/>
            <person name="Willett C.S."/>
            <person name="Edmands S."/>
            <person name="Li W."/>
            <person name="Burton R.S."/>
        </authorList>
    </citation>
    <scope>NUCLEOTIDE SEQUENCE [LARGE SCALE GENOMIC DNA]</scope>
    <source>
        <strain evidence="4 5">San Diego</strain>
    </source>
</reference>
<protein>
    <recommendedName>
        <fullName evidence="3">Elongator complex protein 6</fullName>
    </recommendedName>
</protein>
<dbReference type="PANTHER" id="PTHR16184:SF6">
    <property type="entry name" value="ELONGATOR COMPLEX PROTEIN 6"/>
    <property type="match status" value="1"/>
</dbReference>
<comment type="similarity">
    <text evidence="2">Belongs to the ELP6 family.</text>
</comment>
<comment type="pathway">
    <text evidence="1">tRNA modification; 5-methoxycarbonylmethyl-2-thiouridine-tRNA biosynthesis.</text>
</comment>
<evidence type="ECO:0000313" key="5">
    <source>
        <dbReference type="Proteomes" id="UP000318571"/>
    </source>
</evidence>
<evidence type="ECO:0000256" key="3">
    <source>
        <dbReference type="ARBA" id="ARBA00020263"/>
    </source>
</evidence>
<dbReference type="InterPro" id="IPR018627">
    <property type="entry name" value="ELP6"/>
</dbReference>
<dbReference type="PANTHER" id="PTHR16184">
    <property type="entry name" value="ELONGATOR COMPLEX PROTEIN 6"/>
    <property type="match status" value="1"/>
</dbReference>
<dbReference type="CDD" id="cd19495">
    <property type="entry name" value="Elp6"/>
    <property type="match status" value="1"/>
</dbReference>
<evidence type="ECO:0000256" key="1">
    <source>
        <dbReference type="ARBA" id="ARBA00005043"/>
    </source>
</evidence>
<comment type="caution">
    <text evidence="4">The sequence shown here is derived from an EMBL/GenBank/DDBJ whole genome shotgun (WGS) entry which is preliminary data.</text>
</comment>
<organism evidence="4 5">
    <name type="scientific">Tigriopus californicus</name>
    <name type="common">Marine copepod</name>
    <dbReference type="NCBI Taxonomy" id="6832"/>
    <lineage>
        <taxon>Eukaryota</taxon>
        <taxon>Metazoa</taxon>
        <taxon>Ecdysozoa</taxon>
        <taxon>Arthropoda</taxon>
        <taxon>Crustacea</taxon>
        <taxon>Multicrustacea</taxon>
        <taxon>Hexanauplia</taxon>
        <taxon>Copepoda</taxon>
        <taxon>Harpacticoida</taxon>
        <taxon>Harpacticidae</taxon>
        <taxon>Tigriopus</taxon>
    </lineage>
</organism>
<dbReference type="Pfam" id="PF06581">
    <property type="entry name" value="p31comet"/>
    <property type="match status" value="1"/>
</dbReference>
<dbReference type="Gene3D" id="3.30.900.20">
    <property type="match status" value="1"/>
</dbReference>
<dbReference type="InterPro" id="IPR053729">
    <property type="entry name" value="MAD2L1BP_domain_sf"/>
</dbReference>
<evidence type="ECO:0000313" key="4">
    <source>
        <dbReference type="EMBL" id="TRY63841.1"/>
    </source>
</evidence>
<dbReference type="STRING" id="6832.A0A553NEI5"/>
<dbReference type="GO" id="GO:0007096">
    <property type="term" value="P:regulation of exit from mitosis"/>
    <property type="evidence" value="ECO:0007669"/>
    <property type="project" value="InterPro"/>
</dbReference>